<proteinExistence type="predicted"/>
<gene>
    <name evidence="2" type="ORF">MNODULE_05365</name>
</gene>
<accession>A0A7X6DMW6</accession>
<evidence type="ECO:0000256" key="1">
    <source>
        <dbReference type="SAM" id="SignalP"/>
    </source>
</evidence>
<feature type="signal peptide" evidence="1">
    <location>
        <begin position="1"/>
        <end position="21"/>
    </location>
</feature>
<comment type="caution">
    <text evidence="2">The sequence shown here is derived from an EMBL/GenBank/DDBJ whole genome shotgun (WGS) entry which is preliminary data.</text>
</comment>
<dbReference type="CDD" id="cd02947">
    <property type="entry name" value="TRX_family"/>
    <property type="match status" value="1"/>
</dbReference>
<dbReference type="EMBL" id="VTOW01000001">
    <property type="protein sequence ID" value="NKE70171.1"/>
    <property type="molecule type" value="Genomic_DNA"/>
</dbReference>
<organism evidence="2 3">
    <name type="scientific">Candidatus Manganitrophus noduliformans</name>
    <dbReference type="NCBI Taxonomy" id="2606439"/>
    <lineage>
        <taxon>Bacteria</taxon>
        <taxon>Pseudomonadati</taxon>
        <taxon>Nitrospirota</taxon>
        <taxon>Nitrospiria</taxon>
        <taxon>Candidatus Troglogloeales</taxon>
        <taxon>Candidatus Manganitrophaceae</taxon>
        <taxon>Candidatus Manganitrophus</taxon>
    </lineage>
</organism>
<reference evidence="2 3" key="1">
    <citation type="journal article" date="2020" name="Nature">
        <title>Bacterial chemolithoautotrophy via manganese oxidation.</title>
        <authorList>
            <person name="Yu H."/>
            <person name="Leadbetter J.R."/>
        </authorList>
    </citation>
    <scope>NUCLEOTIDE SEQUENCE [LARGE SCALE GENOMIC DNA]</scope>
    <source>
        <strain evidence="2 3">Mn-1</strain>
    </source>
</reference>
<keyword evidence="3" id="KW-1185">Reference proteome</keyword>
<sequence length="286" mass="33140">MLSRSLTLFFSVLMLATFVHARELPKEAPDVSKRGWWWYEKEPEEKEEKKEERRDARKVLSLSDHTPEDLWNMHPDDFQPLLMAFQKKAVMSPTVENVKEYYTIQDIARRKALAFANVAALVVQKYPELSLEKDYPNALPGKAAKTREQSAEVGQKIDQSKESFALLYFYSPTCHFCAEQNEILSFFLEKYRGWQVRKVDITRNAGLAEQFRVRAVPFIMLIHRDSKDFMPVSIGVVSLADMEERLYRGIRILGNEIAPEAFSMYEFERGGGFDPTAPLRIKEGSR</sequence>
<name>A0A7X6DMW6_9BACT</name>
<dbReference type="Pfam" id="PF13728">
    <property type="entry name" value="TraF"/>
    <property type="match status" value="1"/>
</dbReference>
<evidence type="ECO:0000313" key="2">
    <source>
        <dbReference type="EMBL" id="NKE70171.1"/>
    </source>
</evidence>
<protein>
    <submittedName>
        <fullName evidence="2">Conjugal transfer protein TraF</fullName>
    </submittedName>
</protein>
<evidence type="ECO:0000313" key="3">
    <source>
        <dbReference type="Proteomes" id="UP000534783"/>
    </source>
</evidence>
<dbReference type="InterPro" id="IPR039555">
    <property type="entry name" value="TraF/TrbB"/>
</dbReference>
<dbReference type="AlphaFoldDB" id="A0A7X6DMW6"/>
<keyword evidence="1" id="KW-0732">Signal</keyword>
<dbReference type="Gene3D" id="3.40.30.10">
    <property type="entry name" value="Glutaredoxin"/>
    <property type="match status" value="1"/>
</dbReference>
<dbReference type="SUPFAM" id="SSF52833">
    <property type="entry name" value="Thioredoxin-like"/>
    <property type="match status" value="1"/>
</dbReference>
<feature type="chain" id="PRO_5030898747" evidence="1">
    <location>
        <begin position="22"/>
        <end position="286"/>
    </location>
</feature>
<dbReference type="RefSeq" id="WP_168058434.1">
    <property type="nucleotide sequence ID" value="NZ_VTOW01000001.1"/>
</dbReference>
<dbReference type="InterPro" id="IPR036249">
    <property type="entry name" value="Thioredoxin-like_sf"/>
</dbReference>
<dbReference type="Proteomes" id="UP000534783">
    <property type="component" value="Unassembled WGS sequence"/>
</dbReference>